<evidence type="ECO:0000313" key="2">
    <source>
        <dbReference type="Proteomes" id="UP000323324"/>
    </source>
</evidence>
<organism evidence="1 2">
    <name type="scientific">Bizionia saleffrena</name>
    <dbReference type="NCBI Taxonomy" id="291189"/>
    <lineage>
        <taxon>Bacteria</taxon>
        <taxon>Pseudomonadati</taxon>
        <taxon>Bacteroidota</taxon>
        <taxon>Flavobacteriia</taxon>
        <taxon>Flavobacteriales</taxon>
        <taxon>Flavobacteriaceae</taxon>
        <taxon>Bizionia</taxon>
    </lineage>
</organism>
<name>A0A8H2LDG6_9FLAO</name>
<dbReference type="EMBL" id="VSKM01000009">
    <property type="protein sequence ID" value="TYB73036.1"/>
    <property type="molecule type" value="Genomic_DNA"/>
</dbReference>
<evidence type="ECO:0000313" key="1">
    <source>
        <dbReference type="EMBL" id="TYB73036.1"/>
    </source>
</evidence>
<dbReference type="SUPFAM" id="SSF56925">
    <property type="entry name" value="OMPA-like"/>
    <property type="match status" value="1"/>
</dbReference>
<protein>
    <submittedName>
        <fullName evidence="1">Uncharacterized protein</fullName>
    </submittedName>
</protein>
<dbReference type="AlphaFoldDB" id="A0A8H2LDG6"/>
<comment type="caution">
    <text evidence="1">The sequence shown here is derived from an EMBL/GenBank/DDBJ whole genome shotgun (WGS) entry which is preliminary data.</text>
</comment>
<keyword evidence="2" id="KW-1185">Reference proteome</keyword>
<reference evidence="1 2" key="1">
    <citation type="submission" date="2019-08" db="EMBL/GenBank/DDBJ databases">
        <title>Genomes of Antarctic Bizionia species.</title>
        <authorList>
            <person name="Bowman J.P."/>
        </authorList>
    </citation>
    <scope>NUCLEOTIDE SEQUENCE [LARGE SCALE GENOMIC DNA]</scope>
    <source>
        <strain evidence="1 2">HFD</strain>
    </source>
</reference>
<dbReference type="InterPro" id="IPR011250">
    <property type="entry name" value="OMP/PagP_B-barrel"/>
</dbReference>
<dbReference type="Proteomes" id="UP000323324">
    <property type="component" value="Unassembled WGS sequence"/>
</dbReference>
<gene>
    <name evidence="1" type="ORF">ES676_09775</name>
</gene>
<sequence length="303" mass="35943">MKNKLLFSLILFLFTTLIYSQNVTRKYNDLMERYEFYNSSRQIVGYAKYNSLQERWEYYNSNNQLTGYDKYNSLTGETQQVDLNQNNSIESSGQYIVHDYGEPQSTFDSNLAMLALSYKQNQYDRLQKIYGNLTLKQKRQVDEYIQNYNRKRFENYVLIGKKREVELYKNTIGFQYGFDKDYAVIYQIRTKEKARLEFELGYKNEEPYKTYKFNAIYQWIENLLGHTNYYVGLGVGLKKVDGEKPITYYEDINGTYGSAILSLGLEYNFNFPLIIFVNYQPEFTVIPDFDVNGGFNIGVRYGF</sequence>
<proteinExistence type="predicted"/>
<accession>A0A8H2LDG6</accession>
<dbReference type="RefSeq" id="WP_148370144.1">
    <property type="nucleotide sequence ID" value="NZ_VSKM01000009.1"/>
</dbReference>